<proteinExistence type="predicted"/>
<dbReference type="CDD" id="cd02440">
    <property type="entry name" value="AdoMet_MTases"/>
    <property type="match status" value="1"/>
</dbReference>
<dbReference type="AlphaFoldDB" id="A0ABD7EN49"/>
<dbReference type="InterPro" id="IPR029063">
    <property type="entry name" value="SAM-dependent_MTases_sf"/>
</dbReference>
<gene>
    <name evidence="2" type="ORF">HQ399_09625</name>
</gene>
<keyword evidence="2" id="KW-0808">Transferase</keyword>
<evidence type="ECO:0000259" key="1">
    <source>
        <dbReference type="Pfam" id="PF13847"/>
    </source>
</evidence>
<name>A0ABD7EN49_AERJA</name>
<reference evidence="2 3" key="1">
    <citation type="journal article" date="2021" name="Front. Microbiol.">
        <title>Prevalence and Genetic Analysis of Chromosomal mcr-3/7 in Aeromonas From U.S. Animal-Derived Samples.</title>
        <authorList>
            <person name="Wang Y."/>
            <person name="Hou N."/>
            <person name="Rasooly R."/>
            <person name="Gu Y."/>
            <person name="He X."/>
        </authorList>
    </citation>
    <scope>NUCLEOTIDE SEQUENCE [LARGE SCALE GENOMIC DNA]</scope>
    <source>
        <strain evidence="2 3">4608</strain>
    </source>
</reference>
<dbReference type="InterPro" id="IPR025714">
    <property type="entry name" value="Methyltranfer_dom"/>
</dbReference>
<dbReference type="SUPFAM" id="SSF53335">
    <property type="entry name" value="S-adenosyl-L-methionine-dependent methyltransferases"/>
    <property type="match status" value="1"/>
</dbReference>
<dbReference type="RefSeq" id="WP_215803570.1">
    <property type="nucleotide sequence ID" value="NZ_CP053881.1"/>
</dbReference>
<dbReference type="Proteomes" id="UP000679312">
    <property type="component" value="Chromosome"/>
</dbReference>
<accession>A0ABD7EN49</accession>
<dbReference type="InterPro" id="IPR053173">
    <property type="entry name" value="SAM-binding_MTase"/>
</dbReference>
<sequence>MKDKFDLIQIHEHWKNWAITYGTELRATTKTGTAKLIELAELKKTISSLKESLPINSRILEIGCGNGYNIFSLHEVFPNYRYQGIDFIEEMIMSAEKLRKSKLIDNESICFDVGNVLNLECPVEQYDLIFTVRCLINLNTDSLQMKAIANIAGKIKSGGYFLMLENSIGSYSRQNHLRTLVGLEEREPAEFNHFMNEKLVHDELKSLGFVEIKNSCFSTLHDVVLYVLLPMINGGKVDYENPIVEAAAKLSCALTEDNYGMLGDYGQNRLYLYKKQ</sequence>
<dbReference type="GO" id="GO:0008168">
    <property type="term" value="F:methyltransferase activity"/>
    <property type="evidence" value="ECO:0007669"/>
    <property type="project" value="UniProtKB-KW"/>
</dbReference>
<dbReference type="EMBL" id="CP053881">
    <property type="protein sequence ID" value="QWL62491.1"/>
    <property type="molecule type" value="Genomic_DNA"/>
</dbReference>
<protein>
    <submittedName>
        <fullName evidence="2">Class I SAM-dependent methyltransferase</fullName>
    </submittedName>
</protein>
<dbReference type="PANTHER" id="PTHR45128">
    <property type="entry name" value="METHYLTRANSFERASE TYPE 11"/>
    <property type="match status" value="1"/>
</dbReference>
<dbReference type="Pfam" id="PF13847">
    <property type="entry name" value="Methyltransf_31"/>
    <property type="match status" value="1"/>
</dbReference>
<organism evidence="2 3">
    <name type="scientific">Aeromonas jandaei</name>
    <dbReference type="NCBI Taxonomy" id="650"/>
    <lineage>
        <taxon>Bacteria</taxon>
        <taxon>Pseudomonadati</taxon>
        <taxon>Pseudomonadota</taxon>
        <taxon>Gammaproteobacteria</taxon>
        <taxon>Aeromonadales</taxon>
        <taxon>Aeromonadaceae</taxon>
        <taxon>Aeromonas</taxon>
    </lineage>
</organism>
<keyword evidence="2" id="KW-0489">Methyltransferase</keyword>
<dbReference type="GO" id="GO:0032259">
    <property type="term" value="P:methylation"/>
    <property type="evidence" value="ECO:0007669"/>
    <property type="project" value="UniProtKB-KW"/>
</dbReference>
<evidence type="ECO:0000313" key="2">
    <source>
        <dbReference type="EMBL" id="QWL62491.1"/>
    </source>
</evidence>
<evidence type="ECO:0000313" key="3">
    <source>
        <dbReference type="Proteomes" id="UP000679312"/>
    </source>
</evidence>
<dbReference type="Gene3D" id="3.40.50.150">
    <property type="entry name" value="Vaccinia Virus protein VP39"/>
    <property type="match status" value="1"/>
</dbReference>
<dbReference type="PANTHER" id="PTHR45128:SF1">
    <property type="entry name" value="S-ADENOSYLMETHIONINE-DEPENDENT METHYLTRANSFERASE RV2258C"/>
    <property type="match status" value="1"/>
</dbReference>
<feature type="domain" description="Methyltransferase" evidence="1">
    <location>
        <begin position="56"/>
        <end position="167"/>
    </location>
</feature>